<dbReference type="InterPro" id="IPR050365">
    <property type="entry name" value="TIM50"/>
</dbReference>
<evidence type="ECO:0000313" key="2">
    <source>
        <dbReference type="EMBL" id="GEM45992.1"/>
    </source>
</evidence>
<accession>A0A511MZL9</accession>
<sequence length="178" mass="20927">MTHRPLIILDLDETLIHSTVSRSRVPNPDFLIDDLRVKIRPHTLDILKVCFDHFDVGVWTSSAWDYAEAVLKAVFPKKYSEQIKFLWSREHCIREFDEVLKEHLWAKHLGRIEQEVGYLQERVWLIDDSPEKFRGTPGKIIRVKPFFGDEDDIELLELAGYLGRLGMAPQPEQKYGRR</sequence>
<dbReference type="EMBL" id="BJXB01000005">
    <property type="protein sequence ID" value="GEM45992.1"/>
    <property type="molecule type" value="Genomic_DNA"/>
</dbReference>
<dbReference type="AlphaFoldDB" id="A0A511MZL9"/>
<dbReference type="SMART" id="SM00577">
    <property type="entry name" value="CPDc"/>
    <property type="match status" value="1"/>
</dbReference>
<feature type="domain" description="FCP1 homology" evidence="1">
    <location>
        <begin position="1"/>
        <end position="165"/>
    </location>
</feature>
<dbReference type="PROSITE" id="PS50969">
    <property type="entry name" value="FCP1"/>
    <property type="match status" value="1"/>
</dbReference>
<evidence type="ECO:0000259" key="1">
    <source>
        <dbReference type="PROSITE" id="PS50969"/>
    </source>
</evidence>
<reference evidence="2 3" key="1">
    <citation type="submission" date="2019-07" db="EMBL/GenBank/DDBJ databases">
        <title>Whole genome shotgun sequence of Deinococcus cellulosilyticus NBRC 106333.</title>
        <authorList>
            <person name="Hosoyama A."/>
            <person name="Uohara A."/>
            <person name="Ohji S."/>
            <person name="Ichikawa N."/>
        </authorList>
    </citation>
    <scope>NUCLEOTIDE SEQUENCE [LARGE SCALE GENOMIC DNA]</scope>
    <source>
        <strain evidence="2 3">NBRC 106333</strain>
    </source>
</reference>
<gene>
    <name evidence="2" type="ORF">DC3_16270</name>
</gene>
<dbReference type="Pfam" id="PF03031">
    <property type="entry name" value="NIF"/>
    <property type="match status" value="1"/>
</dbReference>
<comment type="caution">
    <text evidence="2">The sequence shown here is derived from an EMBL/GenBank/DDBJ whole genome shotgun (WGS) entry which is preliminary data.</text>
</comment>
<protein>
    <recommendedName>
        <fullName evidence="1">FCP1 homology domain-containing protein</fullName>
    </recommendedName>
</protein>
<dbReference type="InterPro" id="IPR023214">
    <property type="entry name" value="HAD_sf"/>
</dbReference>
<name>A0A511MZL9_DEIC1</name>
<evidence type="ECO:0000313" key="3">
    <source>
        <dbReference type="Proteomes" id="UP000321306"/>
    </source>
</evidence>
<dbReference type="RefSeq" id="WP_146883759.1">
    <property type="nucleotide sequence ID" value="NZ_BJXB01000005.1"/>
</dbReference>
<dbReference type="SUPFAM" id="SSF56784">
    <property type="entry name" value="HAD-like"/>
    <property type="match status" value="1"/>
</dbReference>
<proteinExistence type="predicted"/>
<dbReference type="Gene3D" id="3.40.50.1000">
    <property type="entry name" value="HAD superfamily/HAD-like"/>
    <property type="match status" value="1"/>
</dbReference>
<dbReference type="InterPro" id="IPR004274">
    <property type="entry name" value="FCP1_dom"/>
</dbReference>
<organism evidence="2 3">
    <name type="scientific">Deinococcus cellulosilyticus (strain DSM 18568 / NBRC 106333 / KACC 11606 / 5516J-15)</name>
    <dbReference type="NCBI Taxonomy" id="1223518"/>
    <lineage>
        <taxon>Bacteria</taxon>
        <taxon>Thermotogati</taxon>
        <taxon>Deinococcota</taxon>
        <taxon>Deinococci</taxon>
        <taxon>Deinococcales</taxon>
        <taxon>Deinococcaceae</taxon>
        <taxon>Deinococcus</taxon>
    </lineage>
</organism>
<dbReference type="InterPro" id="IPR036412">
    <property type="entry name" value="HAD-like_sf"/>
</dbReference>
<keyword evidence="3" id="KW-1185">Reference proteome</keyword>
<dbReference type="OrthoDB" id="65801at2"/>
<dbReference type="Proteomes" id="UP000321306">
    <property type="component" value="Unassembled WGS sequence"/>
</dbReference>
<dbReference type="PANTHER" id="PTHR12210">
    <property type="entry name" value="DULLARD PROTEIN PHOSPHATASE"/>
    <property type="match status" value="1"/>
</dbReference>